<organism evidence="3">
    <name type="scientific">Oryza brachyantha</name>
    <name type="common">malo sina</name>
    <dbReference type="NCBI Taxonomy" id="4533"/>
    <lineage>
        <taxon>Eukaryota</taxon>
        <taxon>Viridiplantae</taxon>
        <taxon>Streptophyta</taxon>
        <taxon>Embryophyta</taxon>
        <taxon>Tracheophyta</taxon>
        <taxon>Spermatophyta</taxon>
        <taxon>Magnoliopsida</taxon>
        <taxon>Liliopsida</taxon>
        <taxon>Poales</taxon>
        <taxon>Poaceae</taxon>
        <taxon>BOP clade</taxon>
        <taxon>Oryzoideae</taxon>
        <taxon>Oryzeae</taxon>
        <taxon>Oryzinae</taxon>
        <taxon>Oryza</taxon>
    </lineage>
</organism>
<dbReference type="OrthoDB" id="667586at2759"/>
<evidence type="ECO:0000313" key="4">
    <source>
        <dbReference type="Proteomes" id="UP000006038"/>
    </source>
</evidence>
<evidence type="ECO:0000259" key="2">
    <source>
        <dbReference type="Pfam" id="PF07762"/>
    </source>
</evidence>
<dbReference type="Proteomes" id="UP000006038">
    <property type="component" value="Chromosome 12"/>
</dbReference>
<protein>
    <recommendedName>
        <fullName evidence="2">DUF1618 domain-containing protein</fullName>
    </recommendedName>
</protein>
<sequence>MAKKKSSHPMANKEGDPAPAAEEEQAPRPRAPHCPWVILPSISRVNVNLLPPSDDFRFKLELPPRTSAFSIAGRLIQSGQDMVSFTVPRARTIVSLAPPHASAPHIIAVHSRLILISTVSGILFVCDSNTRAATRLPPFLATESRQEPRGDATSSIGVIQDSRSGHSMVAYLLRAKPTTGRKSMELICWSSASASSGWMAKPLTTCPHPLAWGGQGGVITHNDKLYFIDLALGVLCCDPSAEKPGMGYIPLPETCQITRVNARSSHNIEKCRGIKLTEGKLCFIQIASDVLSLWTAVESQDPRWICKFKINLYDIWVDKTYKASGLRPGKVPAIALVDPMRCGVVYLMQEDVLFAVDLRSMRTCLSDKFQPCNGVLHARWHAWVVPSPLQDCFCGRNDGPEQESLLSDDGSSDDEGDSRSWIYAQGTVSAGQAAVEFMESQLEAIQGFKRPEQEPAQDYEAIQGAEGEVQLEHQTDGEAELWLWVHAQGTISAGEAAVEFFESQLGAIQGAREAPK</sequence>
<dbReference type="KEGG" id="obr:102710169"/>
<dbReference type="eggNOG" id="ENOG502RRRR">
    <property type="taxonomic scope" value="Eukaryota"/>
</dbReference>
<dbReference type="OMA" id="FMELRCW"/>
<dbReference type="Pfam" id="PF07762">
    <property type="entry name" value="DUF1618"/>
    <property type="match status" value="1"/>
</dbReference>
<dbReference type="AlphaFoldDB" id="J3NBM8"/>
<evidence type="ECO:0000256" key="1">
    <source>
        <dbReference type="SAM" id="MobiDB-lite"/>
    </source>
</evidence>
<dbReference type="Gramene" id="OB12G13860.1">
    <property type="protein sequence ID" value="OB12G13860.1"/>
    <property type="gene ID" value="OB12G13860"/>
</dbReference>
<accession>J3NBM8</accession>
<gene>
    <name evidence="3" type="primary">LOC102710169</name>
</gene>
<proteinExistence type="predicted"/>
<feature type="domain" description="DUF1618" evidence="2">
    <location>
        <begin position="228"/>
        <end position="346"/>
    </location>
</feature>
<dbReference type="EnsemblPlants" id="OB12G13860.1">
    <property type="protein sequence ID" value="OB12G13860.1"/>
    <property type="gene ID" value="OB12G13860"/>
</dbReference>
<reference evidence="3" key="1">
    <citation type="journal article" date="2013" name="Nat. Commun.">
        <title>Whole-genome sequencing of Oryza brachyantha reveals mechanisms underlying Oryza genome evolution.</title>
        <authorList>
            <person name="Chen J."/>
            <person name="Huang Q."/>
            <person name="Gao D."/>
            <person name="Wang J."/>
            <person name="Lang Y."/>
            <person name="Liu T."/>
            <person name="Li B."/>
            <person name="Bai Z."/>
            <person name="Luis Goicoechea J."/>
            <person name="Liang C."/>
            <person name="Chen C."/>
            <person name="Zhang W."/>
            <person name="Sun S."/>
            <person name="Liao Y."/>
            <person name="Zhang X."/>
            <person name="Yang L."/>
            <person name="Song C."/>
            <person name="Wang M."/>
            <person name="Shi J."/>
            <person name="Liu G."/>
            <person name="Liu J."/>
            <person name="Zhou H."/>
            <person name="Zhou W."/>
            <person name="Yu Q."/>
            <person name="An N."/>
            <person name="Chen Y."/>
            <person name="Cai Q."/>
            <person name="Wang B."/>
            <person name="Liu B."/>
            <person name="Min J."/>
            <person name="Huang Y."/>
            <person name="Wu H."/>
            <person name="Li Z."/>
            <person name="Zhang Y."/>
            <person name="Yin Y."/>
            <person name="Song W."/>
            <person name="Jiang J."/>
            <person name="Jackson S.A."/>
            <person name="Wing R.A."/>
            <person name="Wang J."/>
            <person name="Chen M."/>
        </authorList>
    </citation>
    <scope>NUCLEOTIDE SEQUENCE [LARGE SCALE GENOMIC DNA]</scope>
    <source>
        <strain evidence="3">cv. IRGC 101232</strain>
    </source>
</reference>
<keyword evidence="4" id="KW-1185">Reference proteome</keyword>
<feature type="region of interest" description="Disordered" evidence="1">
    <location>
        <begin position="1"/>
        <end position="30"/>
    </location>
</feature>
<name>J3NBM8_ORYBR</name>
<dbReference type="InterPro" id="IPR011676">
    <property type="entry name" value="DUF1618"/>
</dbReference>
<reference evidence="3" key="2">
    <citation type="submission" date="2013-04" db="UniProtKB">
        <authorList>
            <consortium name="EnsemblPlants"/>
        </authorList>
    </citation>
    <scope>IDENTIFICATION</scope>
</reference>
<dbReference type="PANTHER" id="PTHR33086:SF6">
    <property type="entry name" value="OS01G0245532 PROTEIN"/>
    <property type="match status" value="1"/>
</dbReference>
<dbReference type="HOGENOM" id="CLU_028076_2_0_1"/>
<dbReference type="RefSeq" id="XP_006664364.1">
    <property type="nucleotide sequence ID" value="XM_006664301.3"/>
</dbReference>
<dbReference type="GeneID" id="102710169"/>
<dbReference type="PANTHER" id="PTHR33086">
    <property type="entry name" value="OS05G0468200 PROTEIN-RELATED"/>
    <property type="match status" value="1"/>
</dbReference>
<evidence type="ECO:0000313" key="3">
    <source>
        <dbReference type="EnsemblPlants" id="OB12G13860.1"/>
    </source>
</evidence>